<evidence type="ECO:0000256" key="1">
    <source>
        <dbReference type="ARBA" id="ARBA00004571"/>
    </source>
</evidence>
<evidence type="ECO:0000313" key="13">
    <source>
        <dbReference type="Proteomes" id="UP000002774"/>
    </source>
</evidence>
<evidence type="ECO:0000259" key="11">
    <source>
        <dbReference type="Pfam" id="PF07715"/>
    </source>
</evidence>
<dbReference type="AlphaFoldDB" id="H1YHU6"/>
<evidence type="ECO:0000256" key="5">
    <source>
        <dbReference type="ARBA" id="ARBA00023077"/>
    </source>
</evidence>
<dbReference type="Proteomes" id="UP000002774">
    <property type="component" value="Chromosome"/>
</dbReference>
<keyword evidence="6 8" id="KW-0472">Membrane</keyword>
<protein>
    <submittedName>
        <fullName evidence="12">TonB-dependent receptor</fullName>
    </submittedName>
</protein>
<sequence length="1127" mass="126375">MKKKVTQTVTPFKNTLILITFVIVSIVNVFSPAYSQAQSLETKYDIHFSKGQTLAKAIEELRTVTKIKFSYDPAVTGAFELNEQSFKQETLSKILLAILKGTGLTYKGQGATVVIYKEASPNASAGGGPGTLKGRIVEFETSQPLPGATVYLVELQKGMQSNADGYYKFSNVPAGKYTLKVSYISYKTESVQVEVKTDKEENYDVKMQGSNSLQEVVVSSVRKSRPPVAHTSERQVLEEVKQSSLVVSAISSEQISKSADRNAAEVVQRISGVTTVDDKFIIVRGLNQRYNLTYLNDNVAPSTELYSRAFALDLIPSRIIDRIMVYKSPSPENQGDATGGVVKIYTKDAKNVKHFDIEVQGGWREGTTFKNMLTYQGGKFDFLGFDDGTRKLPSIVPGYGSLQKTAISQQQYATAFSPYLYLSQMKAAPNTQLTANYYDSFKLFGKPLSSLTSFGYKLENQHADIYRQQGIDDGFAGMQVNDNITLENNNRQNAQLNLLQNFTFSLRDSSSIQFKNFLLQQGQSTAIEKIFYRRLFADERSTNNKDIVLSYNQRFLYAGNLSGRHYYKNGRHRIDWNGGLTISSQQLPDQRVIRLQGPVGNFATGDPELYWYARSRTGDAESVDNTNRIAQGMISRTWTNNKESVYNGSIDYLFQYKPWLSFKAGTYQQWKERHVFRRVYTVQEGDYTGNFSDYYTAPGGYGTYVDPALYTFRQQDLSRIWSPQYLRDDKSGLLVVDKTQGSDAYVATEQTNSGYAAFSFTPAHRKYEIYGGVRVEYDRQRVGAAIQPTDISTGINQPVLVDIKKLEVLPSLNISYRPGNSWVVRAAVGKTLNRPEFTEISPFSDLDLENNTALRGNPYLRPASAWNYDLRTEFYPRANRQGETISVGAFYKEINNPIERINTSNRILNTPASISFQNASKATIKGVEIEIRKNLDFVPIGFFKRLSVIANFSFIKSQAVKDSASIAAEQGDKPDTRVADYTVKRPLQGQAPYIINAGLYYDNAASGTKISAIYNVVGTRIYAAGQGYVPNSFINGSEYRGSLLELPRHLVDVSVSQRVVKSVQAKLAVQNLLNQSIMMAEDYNYTYKYEPETKVTGTDGKTVTEGDNISSRYKPGRYFILSVSYSF</sequence>
<dbReference type="HOGENOM" id="CLU_006935_0_0_10"/>
<keyword evidence="13" id="KW-1185">Reference proteome</keyword>
<feature type="domain" description="TonB-dependent receptor-like beta-barrel" evidence="10">
    <location>
        <begin position="612"/>
        <end position="1072"/>
    </location>
</feature>
<evidence type="ECO:0000256" key="6">
    <source>
        <dbReference type="ARBA" id="ARBA00023136"/>
    </source>
</evidence>
<dbReference type="PROSITE" id="PS52016">
    <property type="entry name" value="TONB_DEPENDENT_REC_3"/>
    <property type="match status" value="1"/>
</dbReference>
<evidence type="ECO:0000256" key="4">
    <source>
        <dbReference type="ARBA" id="ARBA00022692"/>
    </source>
</evidence>
<dbReference type="RefSeq" id="WP_008507961.1">
    <property type="nucleotide sequence ID" value="NZ_CM001403.1"/>
</dbReference>
<dbReference type="Pfam" id="PF07715">
    <property type="entry name" value="Plug"/>
    <property type="match status" value="1"/>
</dbReference>
<evidence type="ECO:0000256" key="9">
    <source>
        <dbReference type="RuleBase" id="RU003357"/>
    </source>
</evidence>
<reference evidence="12" key="1">
    <citation type="submission" date="2011-09" db="EMBL/GenBank/DDBJ databases">
        <title>The permanent draft genome of Mucilaginibacter paludis DSM 18603.</title>
        <authorList>
            <consortium name="US DOE Joint Genome Institute (JGI-PGF)"/>
            <person name="Lucas S."/>
            <person name="Han J."/>
            <person name="Lapidus A."/>
            <person name="Bruce D."/>
            <person name="Goodwin L."/>
            <person name="Pitluck S."/>
            <person name="Peters L."/>
            <person name="Kyrpides N."/>
            <person name="Mavromatis K."/>
            <person name="Ivanova N."/>
            <person name="Mikhailova N."/>
            <person name="Held B."/>
            <person name="Detter J.C."/>
            <person name="Tapia R."/>
            <person name="Han C."/>
            <person name="Land M."/>
            <person name="Hauser L."/>
            <person name="Markowitz V."/>
            <person name="Cheng J.-F."/>
            <person name="Hugenholtz P."/>
            <person name="Woyke T."/>
            <person name="Wu D."/>
            <person name="Tindall B."/>
            <person name="Brambilla E."/>
            <person name="Klenk H.-P."/>
            <person name="Eisen J.A."/>
        </authorList>
    </citation>
    <scope>NUCLEOTIDE SEQUENCE [LARGE SCALE GENOMIC DNA]</scope>
    <source>
        <strain evidence="12">DSM 18603</strain>
    </source>
</reference>
<evidence type="ECO:0000256" key="3">
    <source>
        <dbReference type="ARBA" id="ARBA00022452"/>
    </source>
</evidence>
<dbReference type="InterPro" id="IPR012910">
    <property type="entry name" value="Plug_dom"/>
</dbReference>
<dbReference type="InterPro" id="IPR000531">
    <property type="entry name" value="Beta-barrel_TonB"/>
</dbReference>
<dbReference type="Gene3D" id="2.170.130.10">
    <property type="entry name" value="TonB-dependent receptor, plug domain"/>
    <property type="match status" value="1"/>
</dbReference>
<feature type="domain" description="TonB-dependent receptor plug" evidence="11">
    <location>
        <begin position="242"/>
        <end position="341"/>
    </location>
</feature>
<evidence type="ECO:0000259" key="10">
    <source>
        <dbReference type="Pfam" id="PF00593"/>
    </source>
</evidence>
<dbReference type="SUPFAM" id="SSF56935">
    <property type="entry name" value="Porins"/>
    <property type="match status" value="1"/>
</dbReference>
<dbReference type="OrthoDB" id="9768470at2"/>
<dbReference type="Pfam" id="PF13715">
    <property type="entry name" value="CarbopepD_reg_2"/>
    <property type="match status" value="1"/>
</dbReference>
<dbReference type="InterPro" id="IPR008969">
    <property type="entry name" value="CarboxyPept-like_regulatory"/>
</dbReference>
<dbReference type="Gene3D" id="2.40.170.20">
    <property type="entry name" value="TonB-dependent receptor, beta-barrel domain"/>
    <property type="match status" value="1"/>
</dbReference>
<comment type="subcellular location">
    <subcellularLocation>
        <location evidence="1 8">Cell outer membrane</location>
        <topology evidence="1 8">Multi-pass membrane protein</topology>
    </subcellularLocation>
</comment>
<dbReference type="GO" id="GO:0009279">
    <property type="term" value="C:cell outer membrane"/>
    <property type="evidence" value="ECO:0007669"/>
    <property type="project" value="UniProtKB-SubCell"/>
</dbReference>
<dbReference type="InterPro" id="IPR036942">
    <property type="entry name" value="Beta-barrel_TonB_sf"/>
</dbReference>
<keyword evidence="2 8" id="KW-0813">Transport</keyword>
<dbReference type="STRING" id="714943.Mucpa_3397"/>
<accession>H1YHU6</accession>
<dbReference type="SUPFAM" id="SSF49464">
    <property type="entry name" value="Carboxypeptidase regulatory domain-like"/>
    <property type="match status" value="1"/>
</dbReference>
<evidence type="ECO:0000256" key="7">
    <source>
        <dbReference type="ARBA" id="ARBA00023237"/>
    </source>
</evidence>
<gene>
    <name evidence="12" type="ORF">Mucpa_3397</name>
</gene>
<dbReference type="EMBL" id="CM001403">
    <property type="protein sequence ID" value="EHQ27496.1"/>
    <property type="molecule type" value="Genomic_DNA"/>
</dbReference>
<keyword evidence="4 8" id="KW-0812">Transmembrane</keyword>
<dbReference type="Pfam" id="PF00593">
    <property type="entry name" value="TonB_dep_Rec_b-barrel"/>
    <property type="match status" value="1"/>
</dbReference>
<dbReference type="PANTHER" id="PTHR40980">
    <property type="entry name" value="PLUG DOMAIN-CONTAINING PROTEIN"/>
    <property type="match status" value="1"/>
</dbReference>
<dbReference type="eggNOG" id="COG4771">
    <property type="taxonomic scope" value="Bacteria"/>
</dbReference>
<organism evidence="12 13">
    <name type="scientific">Mucilaginibacter paludis DSM 18603</name>
    <dbReference type="NCBI Taxonomy" id="714943"/>
    <lineage>
        <taxon>Bacteria</taxon>
        <taxon>Pseudomonadati</taxon>
        <taxon>Bacteroidota</taxon>
        <taxon>Sphingobacteriia</taxon>
        <taxon>Sphingobacteriales</taxon>
        <taxon>Sphingobacteriaceae</taxon>
        <taxon>Mucilaginibacter</taxon>
    </lineage>
</organism>
<keyword evidence="5 9" id="KW-0798">TonB box</keyword>
<comment type="similarity">
    <text evidence="8 9">Belongs to the TonB-dependent receptor family.</text>
</comment>
<evidence type="ECO:0000313" key="12">
    <source>
        <dbReference type="EMBL" id="EHQ27496.1"/>
    </source>
</evidence>
<dbReference type="InterPro" id="IPR039426">
    <property type="entry name" value="TonB-dep_rcpt-like"/>
</dbReference>
<keyword evidence="12" id="KW-0675">Receptor</keyword>
<dbReference type="InterPro" id="IPR037066">
    <property type="entry name" value="Plug_dom_sf"/>
</dbReference>
<dbReference type="Gene3D" id="2.60.40.1120">
    <property type="entry name" value="Carboxypeptidase-like, regulatory domain"/>
    <property type="match status" value="1"/>
</dbReference>
<proteinExistence type="inferred from homology"/>
<name>H1YHU6_9SPHI</name>
<keyword evidence="7 8" id="KW-0998">Cell outer membrane</keyword>
<dbReference type="PANTHER" id="PTHR40980:SF4">
    <property type="entry name" value="TONB-DEPENDENT RECEPTOR-LIKE BETA-BARREL DOMAIN-CONTAINING PROTEIN"/>
    <property type="match status" value="1"/>
</dbReference>
<keyword evidence="3 8" id="KW-1134">Transmembrane beta strand</keyword>
<evidence type="ECO:0000256" key="8">
    <source>
        <dbReference type="PROSITE-ProRule" id="PRU01360"/>
    </source>
</evidence>
<evidence type="ECO:0000256" key="2">
    <source>
        <dbReference type="ARBA" id="ARBA00022448"/>
    </source>
</evidence>